<keyword evidence="4" id="KW-1185">Reference proteome</keyword>
<dbReference type="AlphaFoldDB" id="A0A150G636"/>
<evidence type="ECO:0000313" key="3">
    <source>
        <dbReference type="EMBL" id="KXZ45284.1"/>
    </source>
</evidence>
<keyword evidence="1" id="KW-0175">Coiled coil</keyword>
<dbReference type="EMBL" id="LSYV01000057">
    <property type="protein sequence ID" value="KXZ45284.1"/>
    <property type="molecule type" value="Genomic_DNA"/>
</dbReference>
<dbReference type="Proteomes" id="UP000075714">
    <property type="component" value="Unassembled WGS sequence"/>
</dbReference>
<feature type="compositionally biased region" description="Basic residues" evidence="2">
    <location>
        <begin position="141"/>
        <end position="152"/>
    </location>
</feature>
<accession>A0A150G636</accession>
<name>A0A150G636_GONPE</name>
<feature type="compositionally biased region" description="Polar residues" evidence="2">
    <location>
        <begin position="168"/>
        <end position="187"/>
    </location>
</feature>
<evidence type="ECO:0000256" key="1">
    <source>
        <dbReference type="SAM" id="Coils"/>
    </source>
</evidence>
<feature type="region of interest" description="Disordered" evidence="2">
    <location>
        <begin position="61"/>
        <end position="84"/>
    </location>
</feature>
<feature type="compositionally biased region" description="Low complexity" evidence="2">
    <location>
        <begin position="124"/>
        <end position="136"/>
    </location>
</feature>
<dbReference type="OrthoDB" id="531563at2759"/>
<reference evidence="4" key="1">
    <citation type="journal article" date="2016" name="Nat. Commun.">
        <title>The Gonium pectorale genome demonstrates co-option of cell cycle regulation during the evolution of multicellularity.</title>
        <authorList>
            <person name="Hanschen E.R."/>
            <person name="Marriage T.N."/>
            <person name="Ferris P.J."/>
            <person name="Hamaji T."/>
            <person name="Toyoda A."/>
            <person name="Fujiyama A."/>
            <person name="Neme R."/>
            <person name="Noguchi H."/>
            <person name="Minakuchi Y."/>
            <person name="Suzuki M."/>
            <person name="Kawai-Toyooka H."/>
            <person name="Smith D.R."/>
            <person name="Sparks H."/>
            <person name="Anderson J."/>
            <person name="Bakaric R."/>
            <person name="Luria V."/>
            <person name="Karger A."/>
            <person name="Kirschner M.W."/>
            <person name="Durand P.M."/>
            <person name="Michod R.E."/>
            <person name="Nozaki H."/>
            <person name="Olson B.J."/>
        </authorList>
    </citation>
    <scope>NUCLEOTIDE SEQUENCE [LARGE SCALE GENOMIC DNA]</scope>
    <source>
        <strain evidence="4">NIES-2863</strain>
    </source>
</reference>
<feature type="region of interest" description="Disordered" evidence="2">
    <location>
        <begin position="112"/>
        <end position="252"/>
    </location>
</feature>
<evidence type="ECO:0000313" key="4">
    <source>
        <dbReference type="Proteomes" id="UP000075714"/>
    </source>
</evidence>
<evidence type="ECO:0000256" key="2">
    <source>
        <dbReference type="SAM" id="MobiDB-lite"/>
    </source>
</evidence>
<feature type="coiled-coil region" evidence="1">
    <location>
        <begin position="20"/>
        <end position="61"/>
    </location>
</feature>
<organism evidence="3 4">
    <name type="scientific">Gonium pectorale</name>
    <name type="common">Green alga</name>
    <dbReference type="NCBI Taxonomy" id="33097"/>
    <lineage>
        <taxon>Eukaryota</taxon>
        <taxon>Viridiplantae</taxon>
        <taxon>Chlorophyta</taxon>
        <taxon>core chlorophytes</taxon>
        <taxon>Chlorophyceae</taxon>
        <taxon>CS clade</taxon>
        <taxon>Chlamydomonadales</taxon>
        <taxon>Volvocaceae</taxon>
        <taxon>Gonium</taxon>
    </lineage>
</organism>
<sequence length="252" mass="27484">MEAAEGSGSKSREEQLEAENYVLRMQVAKLQGEIAELRQQVASLHEQNRSLQAQLQDVREAQTVSSSTSGLDEPWTTTPSATSGQEAFSRNDILFIEQEIVSLKQKLHDTRHRLRSAAGDHEAPSPLGDSPLSLPPERVRRQAQSRVHHRQQHGSSGGGMSAPFRTIQPASRQLSHTDKSASVQHGNPQARGSVHGPGSQLLRANVAQLAQGRKPTRQPITGQRPSKENRTNGTGTNPKQRAKPQRSGTTAD</sequence>
<feature type="compositionally biased region" description="Polar residues" evidence="2">
    <location>
        <begin position="62"/>
        <end position="84"/>
    </location>
</feature>
<comment type="caution">
    <text evidence="3">The sequence shown here is derived from an EMBL/GenBank/DDBJ whole genome shotgun (WGS) entry which is preliminary data.</text>
</comment>
<gene>
    <name evidence="3" type="ORF">GPECTOR_56g380</name>
</gene>
<proteinExistence type="predicted"/>
<protein>
    <submittedName>
        <fullName evidence="3">Uncharacterized protein</fullName>
    </submittedName>
</protein>